<reference evidence="1 2" key="1">
    <citation type="submission" date="2018-02" db="EMBL/GenBank/DDBJ databases">
        <title>Draft genome sequence of Mycobacterium virginiense isolated from mud of a swine farm in Japan.</title>
        <authorList>
            <person name="Ohya K."/>
        </authorList>
    </citation>
    <scope>NUCLEOTIDE SEQUENCE [LARGE SCALE GENOMIC DNA]</scope>
    <source>
        <strain evidence="1 2">GF75</strain>
    </source>
</reference>
<proteinExistence type="predicted"/>
<evidence type="ECO:0000313" key="2">
    <source>
        <dbReference type="Proteomes" id="UP000237911"/>
    </source>
</evidence>
<comment type="caution">
    <text evidence="1">The sequence shown here is derived from an EMBL/GenBank/DDBJ whole genome shotgun (WGS) entry which is preliminary data.</text>
</comment>
<sequence length="514" mass="51727">MLAVVPVMPVAAPELSPVGAPAVELTTSYTELFTNTWDNVQNISAHADWSGILQVFTAMFTNPLGVIDAVTDLTPTVDTDITSLPATVSVQLAPAMELLIANLGSQAATLNAINSVITELSDPATAFTALLNAPATVLNAYLNGQDNLSLLGGIVNIPAFNGILAPEQNLEVDLNLTKLLDALGLGNLDLTDVNIAALIDQLGLGDLTLGGLLTELGISGEGLGDLLKLGSNISDLGGLLDFLGLGNLGLGSLSLTGILSGLGLDTDVDLNSLSLDDVLNAFGINTEINLGLAQLLTNLGFGGLVDSSLGSLIEGLPGGVLTDITGLLNSVLATIINSLPLLGPVLEEVLDAVVLTPQNLIDALNTVTFGDLLGGQSIDETVSSLLGALGVSLPTGELTIGGILEGLGFADSTGELTLSGLLGGLGGGLLGLDVTGLLNGLDLGGLIGGLGLDNLPLNLGDLAGDLSNLNLGELLDDLGLGNLDLASISVGSFGGMITELLVTVPQQILDALVG</sequence>
<gene>
    <name evidence="1" type="ORF">C5U48_07400</name>
</gene>
<dbReference type="EMBL" id="PUEV01000020">
    <property type="protein sequence ID" value="PQM52819.1"/>
    <property type="molecule type" value="Genomic_DNA"/>
</dbReference>
<evidence type="ECO:0000313" key="1">
    <source>
        <dbReference type="EMBL" id="PQM52819.1"/>
    </source>
</evidence>
<dbReference type="Proteomes" id="UP000237911">
    <property type="component" value="Unassembled WGS sequence"/>
</dbReference>
<organism evidence="1 2">
    <name type="scientific">Mycolicibacter virginiensis</name>
    <dbReference type="NCBI Taxonomy" id="1795032"/>
    <lineage>
        <taxon>Bacteria</taxon>
        <taxon>Bacillati</taxon>
        <taxon>Actinomycetota</taxon>
        <taxon>Actinomycetes</taxon>
        <taxon>Mycobacteriales</taxon>
        <taxon>Mycobacteriaceae</taxon>
        <taxon>Mycolicibacter</taxon>
    </lineage>
</organism>
<dbReference type="AlphaFoldDB" id="A0A9X7IP49"/>
<accession>A0A9X7IP49</accession>
<name>A0A9X7IP49_9MYCO</name>
<protein>
    <submittedName>
        <fullName evidence="1">Uncharacterized protein</fullName>
    </submittedName>
</protein>
<keyword evidence="2" id="KW-1185">Reference proteome</keyword>